<dbReference type="AlphaFoldDB" id="A0AAW1NB91"/>
<reference evidence="1 2" key="1">
    <citation type="journal article" date="2024" name="BMC Genomics">
        <title>De novo assembly and annotation of Popillia japonica's genome with initial clues to its potential as an invasive pest.</title>
        <authorList>
            <person name="Cucini C."/>
            <person name="Boschi S."/>
            <person name="Funari R."/>
            <person name="Cardaioli E."/>
            <person name="Iannotti N."/>
            <person name="Marturano G."/>
            <person name="Paoli F."/>
            <person name="Bruttini M."/>
            <person name="Carapelli A."/>
            <person name="Frati F."/>
            <person name="Nardi F."/>
        </authorList>
    </citation>
    <scope>NUCLEOTIDE SEQUENCE [LARGE SCALE GENOMIC DNA]</scope>
    <source>
        <strain evidence="1">DMR45628</strain>
    </source>
</reference>
<gene>
    <name evidence="1" type="ORF">QE152_g888</name>
</gene>
<comment type="caution">
    <text evidence="1">The sequence shown here is derived from an EMBL/GenBank/DDBJ whole genome shotgun (WGS) entry which is preliminary data.</text>
</comment>
<evidence type="ECO:0000313" key="1">
    <source>
        <dbReference type="EMBL" id="KAK9755024.1"/>
    </source>
</evidence>
<name>A0AAW1NB91_POPJA</name>
<dbReference type="Proteomes" id="UP001458880">
    <property type="component" value="Unassembled WGS sequence"/>
</dbReference>
<sequence>MKLESPTLMWYHWKPKKIGHLSIQSSIFTPSNLPYGSSWECEKEATQPKLECHAWECEKEATQPKLECHASVIGSDGHLVE</sequence>
<organism evidence="1 2">
    <name type="scientific">Popillia japonica</name>
    <name type="common">Japanese beetle</name>
    <dbReference type="NCBI Taxonomy" id="7064"/>
    <lineage>
        <taxon>Eukaryota</taxon>
        <taxon>Metazoa</taxon>
        <taxon>Ecdysozoa</taxon>
        <taxon>Arthropoda</taxon>
        <taxon>Hexapoda</taxon>
        <taxon>Insecta</taxon>
        <taxon>Pterygota</taxon>
        <taxon>Neoptera</taxon>
        <taxon>Endopterygota</taxon>
        <taxon>Coleoptera</taxon>
        <taxon>Polyphaga</taxon>
        <taxon>Scarabaeiformia</taxon>
        <taxon>Scarabaeidae</taxon>
        <taxon>Rutelinae</taxon>
        <taxon>Popillia</taxon>
    </lineage>
</organism>
<keyword evidence="2" id="KW-1185">Reference proteome</keyword>
<protein>
    <submittedName>
        <fullName evidence="1">Uncharacterized protein</fullName>
    </submittedName>
</protein>
<dbReference type="EMBL" id="JASPKY010000004">
    <property type="protein sequence ID" value="KAK9755024.1"/>
    <property type="molecule type" value="Genomic_DNA"/>
</dbReference>
<accession>A0AAW1NB91</accession>
<proteinExistence type="predicted"/>
<evidence type="ECO:0000313" key="2">
    <source>
        <dbReference type="Proteomes" id="UP001458880"/>
    </source>
</evidence>